<evidence type="ECO:0000313" key="3">
    <source>
        <dbReference type="Proteomes" id="UP001164746"/>
    </source>
</evidence>
<accession>A0ABY7G9A0</accession>
<sequence>KCGSAKNDIRLHLHPFTSYRLECMSLSYCNVLERLQTLNPNPADWTATCCDGNLCNWNPMAGDRSVHHLVNTKPCPTSLTRPTTTERPTKPLPQTSIPASTP</sequence>
<reference evidence="2" key="1">
    <citation type="submission" date="2022-11" db="EMBL/GenBank/DDBJ databases">
        <title>Centuries of genome instability and evolution in soft-shell clam transmissible cancer (bioRxiv).</title>
        <authorList>
            <person name="Hart S.F.M."/>
            <person name="Yonemitsu M.A."/>
            <person name="Giersch R.M."/>
            <person name="Beal B.F."/>
            <person name="Arriagada G."/>
            <person name="Davis B.W."/>
            <person name="Ostrander E.A."/>
            <person name="Goff S.P."/>
            <person name="Metzger M.J."/>
        </authorList>
    </citation>
    <scope>NUCLEOTIDE SEQUENCE</scope>
    <source>
        <strain evidence="2">MELC-2E11</strain>
        <tissue evidence="2">Siphon/mantle</tissue>
    </source>
</reference>
<feature type="region of interest" description="Disordered" evidence="1">
    <location>
        <begin position="71"/>
        <end position="102"/>
    </location>
</feature>
<feature type="compositionally biased region" description="Low complexity" evidence="1">
    <location>
        <begin position="74"/>
        <end position="86"/>
    </location>
</feature>
<gene>
    <name evidence="2" type="ORF">MAR_033539</name>
</gene>
<organism evidence="2 3">
    <name type="scientific">Mya arenaria</name>
    <name type="common">Soft-shell clam</name>
    <dbReference type="NCBI Taxonomy" id="6604"/>
    <lineage>
        <taxon>Eukaryota</taxon>
        <taxon>Metazoa</taxon>
        <taxon>Spiralia</taxon>
        <taxon>Lophotrochozoa</taxon>
        <taxon>Mollusca</taxon>
        <taxon>Bivalvia</taxon>
        <taxon>Autobranchia</taxon>
        <taxon>Heteroconchia</taxon>
        <taxon>Euheterodonta</taxon>
        <taxon>Imparidentia</taxon>
        <taxon>Neoheterodontei</taxon>
        <taxon>Myida</taxon>
        <taxon>Myoidea</taxon>
        <taxon>Myidae</taxon>
        <taxon>Mya</taxon>
    </lineage>
</organism>
<protein>
    <submittedName>
        <fullName evidence="2">Uncharacterized protein</fullName>
    </submittedName>
</protein>
<name>A0ABY7G9A0_MYAAR</name>
<feature type="non-terminal residue" evidence="2">
    <location>
        <position position="102"/>
    </location>
</feature>
<evidence type="ECO:0000256" key="1">
    <source>
        <dbReference type="SAM" id="MobiDB-lite"/>
    </source>
</evidence>
<dbReference type="EMBL" id="CP111028">
    <property type="protein sequence ID" value="WAR30997.1"/>
    <property type="molecule type" value="Genomic_DNA"/>
</dbReference>
<dbReference type="InterPro" id="IPR045860">
    <property type="entry name" value="Snake_toxin-like_sf"/>
</dbReference>
<proteinExistence type="predicted"/>
<evidence type="ECO:0000313" key="2">
    <source>
        <dbReference type="EMBL" id="WAR30997.1"/>
    </source>
</evidence>
<dbReference type="Proteomes" id="UP001164746">
    <property type="component" value="Chromosome 17"/>
</dbReference>
<dbReference type="SUPFAM" id="SSF57302">
    <property type="entry name" value="Snake toxin-like"/>
    <property type="match status" value="1"/>
</dbReference>
<keyword evidence="3" id="KW-1185">Reference proteome</keyword>
<feature type="non-terminal residue" evidence="2">
    <location>
        <position position="1"/>
    </location>
</feature>